<feature type="chain" id="PRO_5002435132" evidence="1">
    <location>
        <begin position="26"/>
        <end position="57"/>
    </location>
</feature>
<dbReference type="EMBL" id="GBXM01009801">
    <property type="protein sequence ID" value="JAH98776.1"/>
    <property type="molecule type" value="Transcribed_RNA"/>
</dbReference>
<keyword evidence="1" id="KW-0732">Signal</keyword>
<protein>
    <submittedName>
        <fullName evidence="2">Uncharacterized protein</fullName>
    </submittedName>
</protein>
<feature type="signal peptide" evidence="1">
    <location>
        <begin position="1"/>
        <end position="25"/>
    </location>
</feature>
<evidence type="ECO:0000313" key="2">
    <source>
        <dbReference type="EMBL" id="JAH98776.1"/>
    </source>
</evidence>
<evidence type="ECO:0000256" key="1">
    <source>
        <dbReference type="SAM" id="SignalP"/>
    </source>
</evidence>
<organism evidence="2">
    <name type="scientific">Anguilla anguilla</name>
    <name type="common">European freshwater eel</name>
    <name type="synonym">Muraena anguilla</name>
    <dbReference type="NCBI Taxonomy" id="7936"/>
    <lineage>
        <taxon>Eukaryota</taxon>
        <taxon>Metazoa</taxon>
        <taxon>Chordata</taxon>
        <taxon>Craniata</taxon>
        <taxon>Vertebrata</taxon>
        <taxon>Euteleostomi</taxon>
        <taxon>Actinopterygii</taxon>
        <taxon>Neopterygii</taxon>
        <taxon>Teleostei</taxon>
        <taxon>Anguilliformes</taxon>
        <taxon>Anguillidae</taxon>
        <taxon>Anguilla</taxon>
    </lineage>
</organism>
<sequence>MILLANGWLCLCSTLLNETTHSLLSVSIYQSNITHDRLSICNNACSHNAMFVLKPTV</sequence>
<name>A0A0E9X8M2_ANGAN</name>
<accession>A0A0E9X8M2</accession>
<reference evidence="2" key="1">
    <citation type="submission" date="2014-11" db="EMBL/GenBank/DDBJ databases">
        <authorList>
            <person name="Amaro Gonzalez C."/>
        </authorList>
    </citation>
    <scope>NUCLEOTIDE SEQUENCE</scope>
</reference>
<reference evidence="2" key="2">
    <citation type="journal article" date="2015" name="Fish Shellfish Immunol.">
        <title>Early steps in the European eel (Anguilla anguilla)-Vibrio vulnificus interaction in the gills: Role of the RtxA13 toxin.</title>
        <authorList>
            <person name="Callol A."/>
            <person name="Pajuelo D."/>
            <person name="Ebbesson L."/>
            <person name="Teles M."/>
            <person name="MacKenzie S."/>
            <person name="Amaro C."/>
        </authorList>
    </citation>
    <scope>NUCLEOTIDE SEQUENCE</scope>
</reference>
<proteinExistence type="predicted"/>
<dbReference type="AlphaFoldDB" id="A0A0E9X8M2"/>